<dbReference type="Gene3D" id="3.90.1150.10">
    <property type="entry name" value="Aspartate Aminotransferase, domain 1"/>
    <property type="match status" value="1"/>
</dbReference>
<evidence type="ECO:0000259" key="10">
    <source>
        <dbReference type="Pfam" id="PF00266"/>
    </source>
</evidence>
<evidence type="ECO:0000313" key="11">
    <source>
        <dbReference type="EMBL" id="MFI7443643.1"/>
    </source>
</evidence>
<keyword evidence="7" id="KW-0411">Iron-sulfur</keyword>
<dbReference type="InterPro" id="IPR016454">
    <property type="entry name" value="Cysteine_dSase"/>
</dbReference>
<comment type="caution">
    <text evidence="11">The sequence shown here is derived from an EMBL/GenBank/DDBJ whole genome shotgun (WGS) entry which is preliminary data.</text>
</comment>
<evidence type="ECO:0000256" key="5">
    <source>
        <dbReference type="ARBA" id="ARBA00022898"/>
    </source>
</evidence>
<comment type="similarity">
    <text evidence="2">Belongs to the class-V pyridoxal-phosphate-dependent aminotransferase family. NifS/IscS subfamily.</text>
</comment>
<comment type="catalytic activity">
    <reaction evidence="8">
        <text>(sulfur carrier)-H + L-cysteine = (sulfur carrier)-SH + L-alanine</text>
        <dbReference type="Rhea" id="RHEA:43892"/>
        <dbReference type="Rhea" id="RHEA-COMP:14737"/>
        <dbReference type="Rhea" id="RHEA-COMP:14739"/>
        <dbReference type="ChEBI" id="CHEBI:29917"/>
        <dbReference type="ChEBI" id="CHEBI:35235"/>
        <dbReference type="ChEBI" id="CHEBI:57972"/>
        <dbReference type="ChEBI" id="CHEBI:64428"/>
        <dbReference type="EC" id="2.8.1.7"/>
    </reaction>
</comment>
<dbReference type="Gene3D" id="3.40.640.10">
    <property type="entry name" value="Type I PLP-dependent aspartate aminotransferase-like (Major domain)"/>
    <property type="match status" value="1"/>
</dbReference>
<accession>A0ABW8AA29</accession>
<protein>
    <submittedName>
        <fullName evidence="11">Cysteine desulfurase family protein</fullName>
    </submittedName>
</protein>
<keyword evidence="4" id="KW-0479">Metal-binding</keyword>
<keyword evidence="9" id="KW-0175">Coiled coil</keyword>
<feature type="coiled-coil region" evidence="9">
    <location>
        <begin position="251"/>
        <end position="278"/>
    </location>
</feature>
<evidence type="ECO:0000256" key="1">
    <source>
        <dbReference type="ARBA" id="ARBA00001933"/>
    </source>
</evidence>
<evidence type="ECO:0000256" key="7">
    <source>
        <dbReference type="ARBA" id="ARBA00023014"/>
    </source>
</evidence>
<keyword evidence="5" id="KW-0663">Pyridoxal phosphate</keyword>
<keyword evidence="3" id="KW-0808">Transferase</keyword>
<feature type="domain" description="Aminotransferase class V" evidence="10">
    <location>
        <begin position="7"/>
        <end position="370"/>
    </location>
</feature>
<comment type="cofactor">
    <cofactor evidence="1">
        <name>pyridoxal 5'-phosphate</name>
        <dbReference type="ChEBI" id="CHEBI:597326"/>
    </cofactor>
</comment>
<dbReference type="EMBL" id="JBITMB010000006">
    <property type="protein sequence ID" value="MFI7443643.1"/>
    <property type="molecule type" value="Genomic_DNA"/>
</dbReference>
<dbReference type="InterPro" id="IPR015421">
    <property type="entry name" value="PyrdxlP-dep_Trfase_major"/>
</dbReference>
<proteinExistence type="inferred from homology"/>
<evidence type="ECO:0000256" key="8">
    <source>
        <dbReference type="ARBA" id="ARBA00050776"/>
    </source>
</evidence>
<evidence type="ECO:0000313" key="12">
    <source>
        <dbReference type="Proteomes" id="UP001612928"/>
    </source>
</evidence>
<dbReference type="PIRSF" id="PIRSF005572">
    <property type="entry name" value="NifS"/>
    <property type="match status" value="1"/>
</dbReference>
<sequence length="387" mass="40525">MSRPPAYLDHAATTPMLPEAIEAMTEQLGRVGNASSLHAAGRRVRRVVEEARETVADALGARPSEVVFTSGGTEADNLAVKGLYWARAPRRRILMSAAEHHAALDPAQWLADSQGANVELLPVDATGRVHPDTLRAAIAADPDDVALVSVMWANNEVGTIQPVHVLAAIAHDHGIPFHTDAVQAVGQLPVSFADSGADALAVTGHKIGGPMGVGALLLARGLTPVSVLHGGGQERDVRSGTLDAPAIAGFAAAVRTAVKEQQEQRRRLTELRDELIERVRQAVPDVVLNGDPDHRLPGNAHFSFPGCEGDALLMLLDAKGVECSTGSACSAGVAQPSHVLLAMGAEPAAARGSLRFTLGHTSTRDDVARLIEVLPAAVERARRAGLS</sequence>
<organism evidence="11 12">
    <name type="scientific">Nonomuraea indica</name>
    <dbReference type="NCBI Taxonomy" id="1581193"/>
    <lineage>
        <taxon>Bacteria</taxon>
        <taxon>Bacillati</taxon>
        <taxon>Actinomycetota</taxon>
        <taxon>Actinomycetes</taxon>
        <taxon>Streptosporangiales</taxon>
        <taxon>Streptosporangiaceae</taxon>
        <taxon>Nonomuraea</taxon>
    </lineage>
</organism>
<evidence type="ECO:0000256" key="6">
    <source>
        <dbReference type="ARBA" id="ARBA00023004"/>
    </source>
</evidence>
<dbReference type="Pfam" id="PF00266">
    <property type="entry name" value="Aminotran_5"/>
    <property type="match status" value="1"/>
</dbReference>
<dbReference type="PANTHER" id="PTHR11601">
    <property type="entry name" value="CYSTEINE DESULFURYLASE FAMILY MEMBER"/>
    <property type="match status" value="1"/>
</dbReference>
<name>A0ABW8AA29_9ACTN</name>
<evidence type="ECO:0000256" key="9">
    <source>
        <dbReference type="SAM" id="Coils"/>
    </source>
</evidence>
<evidence type="ECO:0000256" key="3">
    <source>
        <dbReference type="ARBA" id="ARBA00022679"/>
    </source>
</evidence>
<gene>
    <name evidence="11" type="ORF">ACIBP5_27050</name>
</gene>
<evidence type="ECO:0000256" key="4">
    <source>
        <dbReference type="ARBA" id="ARBA00022723"/>
    </source>
</evidence>
<evidence type="ECO:0000256" key="2">
    <source>
        <dbReference type="ARBA" id="ARBA00006490"/>
    </source>
</evidence>
<keyword evidence="12" id="KW-1185">Reference proteome</keyword>
<dbReference type="SUPFAM" id="SSF53383">
    <property type="entry name" value="PLP-dependent transferases"/>
    <property type="match status" value="1"/>
</dbReference>
<dbReference type="Gene3D" id="1.10.260.50">
    <property type="match status" value="1"/>
</dbReference>
<dbReference type="InterPro" id="IPR015422">
    <property type="entry name" value="PyrdxlP-dep_Trfase_small"/>
</dbReference>
<reference evidence="11 12" key="1">
    <citation type="submission" date="2024-10" db="EMBL/GenBank/DDBJ databases">
        <title>The Natural Products Discovery Center: Release of the First 8490 Sequenced Strains for Exploring Actinobacteria Biosynthetic Diversity.</title>
        <authorList>
            <person name="Kalkreuter E."/>
            <person name="Kautsar S.A."/>
            <person name="Yang D."/>
            <person name="Bader C.D."/>
            <person name="Teijaro C.N."/>
            <person name="Fluegel L."/>
            <person name="Davis C.M."/>
            <person name="Simpson J.R."/>
            <person name="Lauterbach L."/>
            <person name="Steele A.D."/>
            <person name="Gui C."/>
            <person name="Meng S."/>
            <person name="Li G."/>
            <person name="Viehrig K."/>
            <person name="Ye F."/>
            <person name="Su P."/>
            <person name="Kiefer A.F."/>
            <person name="Nichols A."/>
            <person name="Cepeda A.J."/>
            <person name="Yan W."/>
            <person name="Fan B."/>
            <person name="Jiang Y."/>
            <person name="Adhikari A."/>
            <person name="Zheng C.-J."/>
            <person name="Schuster L."/>
            <person name="Cowan T.M."/>
            <person name="Smanski M.J."/>
            <person name="Chevrette M.G."/>
            <person name="De Carvalho L.P.S."/>
            <person name="Shen B."/>
        </authorList>
    </citation>
    <scope>NUCLEOTIDE SEQUENCE [LARGE SCALE GENOMIC DNA]</scope>
    <source>
        <strain evidence="11 12">NPDC049503</strain>
    </source>
</reference>
<keyword evidence="6" id="KW-0408">Iron</keyword>
<dbReference type="Proteomes" id="UP001612928">
    <property type="component" value="Unassembled WGS sequence"/>
</dbReference>
<dbReference type="InterPro" id="IPR015424">
    <property type="entry name" value="PyrdxlP-dep_Trfase"/>
</dbReference>
<dbReference type="PANTHER" id="PTHR11601:SF34">
    <property type="entry name" value="CYSTEINE DESULFURASE"/>
    <property type="match status" value="1"/>
</dbReference>
<dbReference type="RefSeq" id="WP_397023808.1">
    <property type="nucleotide sequence ID" value="NZ_JBITMB010000006.1"/>
</dbReference>
<dbReference type="InterPro" id="IPR000192">
    <property type="entry name" value="Aminotrans_V_dom"/>
</dbReference>